<organism evidence="2">
    <name type="scientific">Iridovirus Liz-CrIV</name>
    <dbReference type="NCBI Taxonomy" id="2594309"/>
    <lineage>
        <taxon>Viruses</taxon>
        <taxon>Varidnaviria</taxon>
        <taxon>Bamfordvirae</taxon>
        <taxon>Nucleocytoviricota</taxon>
        <taxon>Megaviricetes</taxon>
        <taxon>Pimascovirales</taxon>
        <taxon>Pimascovirales incertae sedis</taxon>
        <taxon>Iridoviridae</taxon>
    </lineage>
</organism>
<evidence type="ECO:0000313" key="2">
    <source>
        <dbReference type="EMBL" id="QEA08180.1"/>
    </source>
</evidence>
<sequence length="120" mass="13003">MNNFNYINGKMVNNKILDSENNVFSKRKRRDENVVIKEDFCGACLALPLAFAGAGTATATSGDTSENKSKSSIFFWSVVISIIGLIATVWFLSGDCTTCVSEGNSRGRRTGSMVCSSSQR</sequence>
<evidence type="ECO:0008006" key="3">
    <source>
        <dbReference type="Google" id="ProtNLM"/>
    </source>
</evidence>
<feature type="transmembrane region" description="Helical" evidence="1">
    <location>
        <begin position="73"/>
        <end position="92"/>
    </location>
</feature>
<dbReference type="EMBL" id="MN081869">
    <property type="protein sequence ID" value="QEA08180.1"/>
    <property type="molecule type" value="Genomic_DNA"/>
</dbReference>
<keyword evidence="1" id="KW-0812">Transmembrane</keyword>
<proteinExistence type="predicted"/>
<protein>
    <recommendedName>
        <fullName evidence="3">Transmembrane protein</fullName>
    </recommendedName>
</protein>
<name>A0A5B8RH13_9VIRU</name>
<reference evidence="2" key="1">
    <citation type="journal article" date="2019" name="Viruses">
        <title>Detection and Characterization of Invertebrate Iridoviruses Found in Reptiles and Prey Insects in Europe over the Past Two Decades.</title>
        <authorList>
            <person name="Papp T."/>
            <person name="Marschang R.E."/>
        </authorList>
    </citation>
    <scope>NUCLEOTIDE SEQUENCE</scope>
    <source>
        <strain evidence="2">Liz-CrIV</strain>
    </source>
</reference>
<keyword evidence="1" id="KW-0472">Membrane</keyword>
<evidence type="ECO:0000256" key="1">
    <source>
        <dbReference type="SAM" id="Phobius"/>
    </source>
</evidence>
<accession>A0A5B8RH13</accession>
<keyword evidence="1" id="KW-1133">Transmembrane helix</keyword>